<dbReference type="Pfam" id="PF03358">
    <property type="entry name" value="FMN_red"/>
    <property type="match status" value="1"/>
</dbReference>
<evidence type="ECO:0000313" key="6">
    <source>
        <dbReference type="Proteomes" id="UP000196710"/>
    </source>
</evidence>
<feature type="domain" description="NADPH-dependent FMN reductase-like" evidence="3">
    <location>
        <begin position="1"/>
        <end position="102"/>
    </location>
</feature>
<dbReference type="InterPro" id="IPR051796">
    <property type="entry name" value="ISF_SsuE-like"/>
</dbReference>
<evidence type="ECO:0000256" key="2">
    <source>
        <dbReference type="ARBA" id="ARBA00022643"/>
    </source>
</evidence>
<dbReference type="GO" id="GO:0016491">
    <property type="term" value="F:oxidoreductase activity"/>
    <property type="evidence" value="ECO:0007669"/>
    <property type="project" value="InterPro"/>
</dbReference>
<dbReference type="InterPro" id="IPR005025">
    <property type="entry name" value="FMN_Rdtase-like_dom"/>
</dbReference>
<name>A0A1Z2XSN8_9FIRM</name>
<reference evidence="4" key="1">
    <citation type="journal article" date="2017" name="Genome Announc.">
        <title>High-Quality Whole-Genome Sequences of the Oligo-Mouse-Microbiota Bacterial Community.</title>
        <authorList>
            <person name="Garzetti D."/>
            <person name="Brugiroux S."/>
            <person name="Bunk B."/>
            <person name="Pukall R."/>
            <person name="McCoy K.D."/>
            <person name="Macpherson A.J."/>
            <person name="Stecher B."/>
        </authorList>
    </citation>
    <scope>NUCLEOTIDE SEQUENCE</scope>
    <source>
        <strain evidence="4">KB18</strain>
    </source>
</reference>
<dbReference type="SUPFAM" id="SSF52218">
    <property type="entry name" value="Flavoproteins"/>
    <property type="match status" value="1"/>
</dbReference>
<evidence type="ECO:0000313" key="5">
    <source>
        <dbReference type="EMBL" id="QQR30743.1"/>
    </source>
</evidence>
<reference evidence="6" key="2">
    <citation type="submission" date="2017-05" db="EMBL/GenBank/DDBJ databases">
        <title>Improved OligoMM genomes.</title>
        <authorList>
            <person name="Garzetti D."/>
        </authorList>
    </citation>
    <scope>NUCLEOTIDE SEQUENCE [LARGE SCALE GENOMIC DNA]</scope>
    <source>
        <strain evidence="6">KB18</strain>
    </source>
</reference>
<dbReference type="Proteomes" id="UP000596035">
    <property type="component" value="Chromosome"/>
</dbReference>
<gene>
    <name evidence="4" type="ORF">ADH66_12975</name>
    <name evidence="5" type="ORF">I5Q82_03305</name>
</gene>
<evidence type="ECO:0000313" key="4">
    <source>
        <dbReference type="EMBL" id="ASB41484.1"/>
    </source>
</evidence>
<dbReference type="PANTHER" id="PTHR43278">
    <property type="entry name" value="NAD(P)H-DEPENDENT FMN-CONTAINING OXIDOREDUCTASE YWQN-RELATED"/>
    <property type="match status" value="1"/>
</dbReference>
<proteinExistence type="predicted"/>
<dbReference type="PANTHER" id="PTHR43278:SF2">
    <property type="entry name" value="IRON-SULFUR FLAVOPROTEIN"/>
    <property type="match status" value="1"/>
</dbReference>
<organism evidence="5 7">
    <name type="scientific">Acutalibacter muris</name>
    <dbReference type="NCBI Taxonomy" id="1796620"/>
    <lineage>
        <taxon>Bacteria</taxon>
        <taxon>Bacillati</taxon>
        <taxon>Bacillota</taxon>
        <taxon>Clostridia</taxon>
        <taxon>Eubacteriales</taxon>
        <taxon>Acutalibacteraceae</taxon>
        <taxon>Acutalibacter</taxon>
    </lineage>
</organism>
<dbReference type="Proteomes" id="UP000196710">
    <property type="component" value="Chromosome"/>
</dbReference>
<protein>
    <submittedName>
        <fullName evidence="5">Flavodoxin family protein</fullName>
    </submittedName>
</protein>
<evidence type="ECO:0000313" key="7">
    <source>
        <dbReference type="Proteomes" id="UP000596035"/>
    </source>
</evidence>
<evidence type="ECO:0000256" key="1">
    <source>
        <dbReference type="ARBA" id="ARBA00022630"/>
    </source>
</evidence>
<accession>A0A1Z2XSN8</accession>
<reference evidence="5 7" key="3">
    <citation type="submission" date="2020-11" db="EMBL/GenBank/DDBJ databases">
        <title>Closed and high quality bacterial genomes of the OMM12 community.</title>
        <authorList>
            <person name="Marbouty M."/>
            <person name="Lamy-Besnier Q."/>
            <person name="Debarbieux L."/>
            <person name="Koszul R."/>
        </authorList>
    </citation>
    <scope>NUCLEOTIDE SEQUENCE [LARGE SCALE GENOMIC DNA]</scope>
    <source>
        <strain evidence="5 7">KB18</strain>
    </source>
</reference>
<dbReference type="EMBL" id="CP021422">
    <property type="protein sequence ID" value="ASB41484.1"/>
    <property type="molecule type" value="Genomic_DNA"/>
</dbReference>
<dbReference type="AlphaFoldDB" id="A0A1Z2XSN8"/>
<keyword evidence="2" id="KW-0288">FMN</keyword>
<dbReference type="KEGG" id="amur:ADH66_12975"/>
<dbReference type="InterPro" id="IPR029039">
    <property type="entry name" value="Flavoprotein-like_sf"/>
</dbReference>
<dbReference type="RefSeq" id="WP_066539915.1">
    <property type="nucleotide sequence ID" value="NZ_CP021422.1"/>
</dbReference>
<keyword evidence="6" id="KW-1185">Reference proteome</keyword>
<keyword evidence="1" id="KW-0285">Flavoprotein</keyword>
<sequence length="178" mass="19442">MNVVGITCSCLPKSLSQKAVKAFLQGAEEAGHNTLLIPISKGLSGCTGCHACKKLDGFCVQQDALRPYFDALPDAGAVVFGAGIYMGYPQGEAWSFMNRHFCLHDCVGEGARCRIEPGKKLYTIFAQGAPDNPKYRANYEELLRLFDGWGFERMEPLVVTGPTSEDAIQRAYELGRAI</sequence>
<evidence type="ECO:0000259" key="3">
    <source>
        <dbReference type="Pfam" id="PF03358"/>
    </source>
</evidence>
<dbReference type="EMBL" id="CP065321">
    <property type="protein sequence ID" value="QQR30743.1"/>
    <property type="molecule type" value="Genomic_DNA"/>
</dbReference>
<dbReference type="Gene3D" id="3.40.50.360">
    <property type="match status" value="1"/>
</dbReference>